<dbReference type="SUPFAM" id="SSF56784">
    <property type="entry name" value="HAD-like"/>
    <property type="match status" value="1"/>
</dbReference>
<keyword evidence="8" id="KW-1278">Translocase</keyword>
<evidence type="ECO:0000256" key="11">
    <source>
        <dbReference type="SAM" id="MobiDB-lite"/>
    </source>
</evidence>
<evidence type="ECO:0000256" key="10">
    <source>
        <dbReference type="ARBA" id="ARBA00023136"/>
    </source>
</evidence>
<evidence type="ECO:0000256" key="6">
    <source>
        <dbReference type="ARBA" id="ARBA00022840"/>
    </source>
</evidence>
<reference evidence="15" key="1">
    <citation type="submission" date="2016-04" db="EMBL/GenBank/DDBJ databases">
        <authorList>
            <person name="Nguyen H.D."/>
            <person name="Samba Siva P."/>
            <person name="Cullis J."/>
            <person name="Levesque C.A."/>
            <person name="Hambleton S."/>
        </authorList>
    </citation>
    <scope>NUCLEOTIDE SEQUENCE</scope>
    <source>
        <strain evidence="15">DAOMC 236416</strain>
    </source>
</reference>
<dbReference type="Pfam" id="PF23143">
    <property type="entry name" value="2TM_P5A-ATPase"/>
    <property type="match status" value="1"/>
</dbReference>
<dbReference type="GO" id="GO:0005524">
    <property type="term" value="F:ATP binding"/>
    <property type="evidence" value="ECO:0007669"/>
    <property type="project" value="UniProtKB-KW"/>
</dbReference>
<dbReference type="InterPro" id="IPR036412">
    <property type="entry name" value="HAD-like_sf"/>
</dbReference>
<feature type="compositionally biased region" description="Basic and acidic residues" evidence="11">
    <location>
        <begin position="369"/>
        <end position="384"/>
    </location>
</feature>
<protein>
    <recommendedName>
        <fullName evidence="17">Cation-transporting ATPase</fullName>
    </recommendedName>
</protein>
<feature type="transmembrane region" description="Helical" evidence="12">
    <location>
        <begin position="881"/>
        <end position="900"/>
    </location>
</feature>
<reference evidence="15" key="2">
    <citation type="journal article" date="2019" name="IMA Fungus">
        <title>Genome sequencing and comparison of five Tilletia species to identify candidate genes for the detection of regulated species infecting wheat.</title>
        <authorList>
            <person name="Nguyen H.D.T."/>
            <person name="Sultana T."/>
            <person name="Kesanakurti P."/>
            <person name="Hambleton S."/>
        </authorList>
    </citation>
    <scope>NUCLEOTIDE SEQUENCE</scope>
    <source>
        <strain evidence="15">DAOMC 236416</strain>
    </source>
</reference>
<dbReference type="InterPro" id="IPR059000">
    <property type="entry name" value="ATPase_P-type_domA"/>
</dbReference>
<keyword evidence="4" id="KW-0479">Metal-binding</keyword>
<dbReference type="GO" id="GO:0046872">
    <property type="term" value="F:metal ion binding"/>
    <property type="evidence" value="ECO:0007669"/>
    <property type="project" value="UniProtKB-KW"/>
</dbReference>
<feature type="transmembrane region" description="Helical" evidence="12">
    <location>
        <begin position="673"/>
        <end position="693"/>
    </location>
</feature>
<dbReference type="Proteomes" id="UP000077521">
    <property type="component" value="Unassembled WGS sequence"/>
</dbReference>
<dbReference type="PANTHER" id="PTHR45630:SF7">
    <property type="entry name" value="ENDOPLASMIC RETICULUM TRANSMEMBRANE HELIX TRANSLOCASE"/>
    <property type="match status" value="1"/>
</dbReference>
<keyword evidence="6" id="KW-0067">ATP-binding</keyword>
<accession>A0A8T8SZP3</accession>
<dbReference type="PROSITE" id="PS00154">
    <property type="entry name" value="ATPASE_E1_E2"/>
    <property type="match status" value="1"/>
</dbReference>
<evidence type="ECO:0000256" key="1">
    <source>
        <dbReference type="ARBA" id="ARBA00004141"/>
    </source>
</evidence>
<evidence type="ECO:0000256" key="3">
    <source>
        <dbReference type="ARBA" id="ARBA00022692"/>
    </source>
</evidence>
<dbReference type="GO" id="GO:0015662">
    <property type="term" value="F:P-type ion transporter activity"/>
    <property type="evidence" value="ECO:0007669"/>
    <property type="project" value="TreeGrafter"/>
</dbReference>
<keyword evidence="16" id="KW-1185">Reference proteome</keyword>
<name>A0A8T8SZP3_9BASI</name>
<dbReference type="InterPro" id="IPR023298">
    <property type="entry name" value="ATPase_P-typ_TM_dom_sf"/>
</dbReference>
<dbReference type="InterPro" id="IPR057255">
    <property type="entry name" value="2TM_P5A-ATPase"/>
</dbReference>
<dbReference type="SFLD" id="SFLDF00027">
    <property type="entry name" value="p-type_atpase"/>
    <property type="match status" value="1"/>
</dbReference>
<dbReference type="GO" id="GO:0019829">
    <property type="term" value="F:ATPase-coupled monoatomic cation transmembrane transporter activity"/>
    <property type="evidence" value="ECO:0007669"/>
    <property type="project" value="TreeGrafter"/>
</dbReference>
<dbReference type="FunFam" id="3.40.50.1000:FF:000071">
    <property type="entry name" value="Cation-transporting ATPase"/>
    <property type="match status" value="1"/>
</dbReference>
<dbReference type="InterPro" id="IPR023299">
    <property type="entry name" value="ATPase_P-typ_cyto_dom_N"/>
</dbReference>
<dbReference type="SFLD" id="SFLDG00002">
    <property type="entry name" value="C1.7:_P-type_atpase_like"/>
    <property type="match status" value="1"/>
</dbReference>
<feature type="compositionally biased region" description="Low complexity" evidence="11">
    <location>
        <begin position="423"/>
        <end position="433"/>
    </location>
</feature>
<comment type="similarity">
    <text evidence="2">Belongs to the cation transport ATPase (P-type) (TC 3.A.3) family. Type V subfamily.</text>
</comment>
<dbReference type="InterPro" id="IPR044492">
    <property type="entry name" value="P_typ_ATPase_HD_dom"/>
</dbReference>
<dbReference type="SUPFAM" id="SSF81665">
    <property type="entry name" value="Calcium ATPase, transmembrane domain M"/>
    <property type="match status" value="1"/>
</dbReference>
<evidence type="ECO:0000256" key="4">
    <source>
        <dbReference type="ARBA" id="ARBA00022723"/>
    </source>
</evidence>
<gene>
    <name evidence="15" type="ORF">A4X13_0g4557</name>
</gene>
<keyword evidence="9 12" id="KW-1133">Transmembrane helix</keyword>
<keyword evidence="10 12" id="KW-0472">Membrane</keyword>
<dbReference type="SUPFAM" id="SSF81653">
    <property type="entry name" value="Calcium ATPase, transduction domain A"/>
    <property type="match status" value="1"/>
</dbReference>
<evidence type="ECO:0000256" key="2">
    <source>
        <dbReference type="ARBA" id="ARBA00006000"/>
    </source>
</evidence>
<proteinExistence type="inferred from homology"/>
<feature type="compositionally biased region" description="Acidic residues" evidence="11">
    <location>
        <begin position="38"/>
        <end position="50"/>
    </location>
</feature>
<organism evidence="15 16">
    <name type="scientific">Tilletia indica</name>
    <dbReference type="NCBI Taxonomy" id="43049"/>
    <lineage>
        <taxon>Eukaryota</taxon>
        <taxon>Fungi</taxon>
        <taxon>Dikarya</taxon>
        <taxon>Basidiomycota</taxon>
        <taxon>Ustilaginomycotina</taxon>
        <taxon>Exobasidiomycetes</taxon>
        <taxon>Tilletiales</taxon>
        <taxon>Tilletiaceae</taxon>
        <taxon>Tilletia</taxon>
    </lineage>
</organism>
<feature type="domain" description="P-type ATPase A" evidence="13">
    <location>
        <begin position="740"/>
        <end position="865"/>
    </location>
</feature>
<dbReference type="Gene3D" id="2.70.150.10">
    <property type="entry name" value="Calcium-transporting ATPase, cytoplasmic transduction domain A"/>
    <property type="match status" value="1"/>
</dbReference>
<feature type="compositionally biased region" description="Basic and acidic residues" evidence="11">
    <location>
        <begin position="75"/>
        <end position="97"/>
    </location>
</feature>
<feature type="transmembrane region" description="Helical" evidence="12">
    <location>
        <begin position="699"/>
        <end position="718"/>
    </location>
</feature>
<dbReference type="EMBL" id="LWDF02000305">
    <property type="protein sequence ID" value="KAE8250621.1"/>
    <property type="molecule type" value="Genomic_DNA"/>
</dbReference>
<dbReference type="InterPro" id="IPR023214">
    <property type="entry name" value="HAD_sf"/>
</dbReference>
<evidence type="ECO:0000256" key="12">
    <source>
        <dbReference type="SAM" id="Phobius"/>
    </source>
</evidence>
<feature type="transmembrane region" description="Helical" evidence="12">
    <location>
        <begin position="486"/>
        <end position="505"/>
    </location>
</feature>
<dbReference type="GO" id="GO:0006874">
    <property type="term" value="P:intracellular calcium ion homeostasis"/>
    <property type="evidence" value="ECO:0007669"/>
    <property type="project" value="TreeGrafter"/>
</dbReference>
<feature type="compositionally biased region" description="Basic and acidic residues" evidence="11">
    <location>
        <begin position="130"/>
        <end position="147"/>
    </location>
</feature>
<feature type="compositionally biased region" description="Acidic residues" evidence="11">
    <location>
        <begin position="106"/>
        <end position="119"/>
    </location>
</feature>
<feature type="compositionally biased region" description="Polar residues" evidence="11">
    <location>
        <begin position="274"/>
        <end position="283"/>
    </location>
</feature>
<evidence type="ECO:0000259" key="14">
    <source>
        <dbReference type="Pfam" id="PF23143"/>
    </source>
</evidence>
<dbReference type="InterPro" id="IPR006544">
    <property type="entry name" value="P-type_TPase_V"/>
</dbReference>
<evidence type="ECO:0000256" key="8">
    <source>
        <dbReference type="ARBA" id="ARBA00022967"/>
    </source>
</evidence>
<evidence type="ECO:0000313" key="15">
    <source>
        <dbReference type="EMBL" id="KAE8250621.1"/>
    </source>
</evidence>
<dbReference type="Pfam" id="PF00122">
    <property type="entry name" value="E1-E2_ATPase"/>
    <property type="match status" value="1"/>
</dbReference>
<evidence type="ECO:0000256" key="7">
    <source>
        <dbReference type="ARBA" id="ARBA00022842"/>
    </source>
</evidence>
<dbReference type="FunFam" id="3.40.1110.10:FF:000058">
    <property type="entry name" value="Cation-transporting ATPase"/>
    <property type="match status" value="1"/>
</dbReference>
<dbReference type="NCBIfam" id="TIGR01494">
    <property type="entry name" value="ATPase_P-type"/>
    <property type="match status" value="1"/>
</dbReference>
<evidence type="ECO:0000256" key="5">
    <source>
        <dbReference type="ARBA" id="ARBA00022741"/>
    </source>
</evidence>
<feature type="region of interest" description="Disordered" evidence="11">
    <location>
        <begin position="1"/>
        <end position="449"/>
    </location>
</feature>
<dbReference type="NCBIfam" id="TIGR01657">
    <property type="entry name" value="P-ATPase-V"/>
    <property type="match status" value="1"/>
</dbReference>
<keyword evidence="7" id="KW-0460">Magnesium</keyword>
<keyword evidence="5" id="KW-0547">Nucleotide-binding</keyword>
<feature type="compositionally biased region" description="Acidic residues" evidence="11">
    <location>
        <begin position="187"/>
        <end position="203"/>
    </location>
</feature>
<dbReference type="GO" id="GO:0016887">
    <property type="term" value="F:ATP hydrolysis activity"/>
    <property type="evidence" value="ECO:0007669"/>
    <property type="project" value="InterPro"/>
</dbReference>
<evidence type="ECO:0008006" key="17">
    <source>
        <dbReference type="Google" id="ProtNLM"/>
    </source>
</evidence>
<dbReference type="Gene3D" id="3.40.50.1000">
    <property type="entry name" value="HAD superfamily/HAD-like"/>
    <property type="match status" value="1"/>
</dbReference>
<dbReference type="InterPro" id="IPR001757">
    <property type="entry name" value="P_typ_ATPase"/>
</dbReference>
<dbReference type="PANTHER" id="PTHR45630">
    <property type="entry name" value="CATION-TRANSPORTING ATPASE-RELATED"/>
    <property type="match status" value="1"/>
</dbReference>
<dbReference type="Gene3D" id="3.40.1110.10">
    <property type="entry name" value="Calcium-transporting ATPase, cytoplasmic domain N"/>
    <property type="match status" value="1"/>
</dbReference>
<evidence type="ECO:0000313" key="16">
    <source>
        <dbReference type="Proteomes" id="UP000077521"/>
    </source>
</evidence>
<dbReference type="GO" id="GO:0005789">
    <property type="term" value="C:endoplasmic reticulum membrane"/>
    <property type="evidence" value="ECO:0007669"/>
    <property type="project" value="TreeGrafter"/>
</dbReference>
<comment type="caution">
    <text evidence="15">The sequence shown here is derived from an EMBL/GenBank/DDBJ whole genome shotgun (WGS) entry which is preliminary data.</text>
</comment>
<evidence type="ECO:0000256" key="9">
    <source>
        <dbReference type="ARBA" id="ARBA00022989"/>
    </source>
</evidence>
<dbReference type="InterPro" id="IPR008250">
    <property type="entry name" value="ATPase_P-typ_transduc_dom_A_sf"/>
</dbReference>
<feature type="compositionally biased region" description="Polar residues" evidence="11">
    <location>
        <begin position="204"/>
        <end position="226"/>
    </location>
</feature>
<dbReference type="PRINTS" id="PR00119">
    <property type="entry name" value="CATATPASE"/>
</dbReference>
<keyword evidence="3 12" id="KW-0812">Transmembrane</keyword>
<feature type="domain" description="P5A-ATPase transmembrane helical hairpin" evidence="14">
    <location>
        <begin position="485"/>
        <end position="552"/>
    </location>
</feature>
<comment type="subcellular location">
    <subcellularLocation>
        <location evidence="1">Membrane</location>
        <topology evidence="1">Multi-pass membrane protein</topology>
    </subcellularLocation>
</comment>
<dbReference type="SFLD" id="SFLDS00003">
    <property type="entry name" value="Haloacid_Dehalogenase"/>
    <property type="match status" value="1"/>
</dbReference>
<evidence type="ECO:0000259" key="13">
    <source>
        <dbReference type="Pfam" id="PF00122"/>
    </source>
</evidence>
<dbReference type="InterPro" id="IPR018303">
    <property type="entry name" value="ATPase_P-typ_P_site"/>
</dbReference>
<sequence length="1693" mass="185622">MSSAAGRRTSSRLDPKSPATPNRVSASSRRNGAGPADGVDDEGESEESEIDLSPLPAEKRASLVARLSASPTKPNGDRPRLDEVIRPLQLNDKRDTDLALVKGTDGEDSDDDDDDDGAPAEESMTQARSKAKEARQKVADARKQESLKRKHAAEAQAQRRAAVTSSAQARSATEEAPNASDDRPADAEEDGSEGGDDVEEEDQSTNQKPLKRSGTQILSTPSQDDNPSPAKKGRLDPALFAEAFGKPPKARQGSSSSSSQLGESRLTRLGASQLVRTTRSSGSKRGGLVQGRDGLPMKRLGDGRTVVRSLQQKSKRPSSSHSNGFDEDAETPEAPDSNLAGPNAKARAFTKKVLGLRASDITAAMGGGSKDKKKEKEKKTKPERTEDDPLGLEDPMFMNLDGKKKKRDSTLTGRRSRGEERGASGSSSASRSGQRGEGGRQAAKASAYGGRLSAPGGLFRRPGKPIAVESDEIAWLTLHRPIPHEFRVYAFPFLALYPVWAYAYFLKYDTWVKSEEWTFVFSVLLVTTHALSFLVTRWSVSAKALITSVNAKGIEDGEVARIIPHAHKGDGELVPIKRTRSEGSGEIEISFTYQADKYIYALPDPSAPVTGVTKSPLIKVPTFRRLPYPADSRPPLEVFKRSRGLDSDRAVSTALGIYGLNTFDIPRPKFMDLFIEHAVAPFFVFQVFCVGLWMLDEYWYYSLFTLFMLIVFECTVVFQRIRTLNEFRTMSIKPFQIYAYRALQWVQISTADLIPGDIVSITRSKEDSATPCDLLLLSGSAIVNEAMLSGESTPLLKESIELREGGDLLDVSGNDRNNVVFGGTKVLQNNAPTDTYPIKTPDGGAAGLVLRTGFGTTQGQLIRLMVFTNENRVTANNYESFFFIAFLLFFAIIASAYVWIKGNQIDRPKGKLLLDCVLIITSVVPPELPMELSMAVNASLMALSKYAVFCTEPFRIPFAGRVDICCFDKTGTITGEDLVVQGVAAARAKGPEDLKLLPDTSKETVLTLAAAHALVLLEDGLVGDPMEKTTLNALDWKLSAGDLLAPSNPREAKHKAQISIKRRFQFSSALKRMSTLSYVVDGGSRRLFAAVKGAPETLKTMYATVPADYDETYKRFTRRGSRVLALGYKFIESTNGDLVTSMTREQVESGLQFAGFLVFHCPLKPDAIESLKQLSDASHRLVMITGDNPLTAVHVATEVEIVDRDTLILDVREGATSDKDLCWRNVEETTIIPVNPSDPIDTSLFDKYDICMTGAALKQYETQPDAWKHLVQNTWVYARVSPSQKEFILNSLKSLGYVTLMAGDGTNDVGALKAANIGIALLDGTPEDLKKIAEHHRNERQKKVYESQLSLCARFGSPPPPVPPILKELYPELEKARDEAVSKMQVEKRANPTARFDLASITSQMESLDEDGPPQIKLGDASVAAPFTSKLSSVGQVNQVLRQGRSTLVSMIQMHKILALNCLISAHSLSVLYLAGIKFGDYQYTIAGMMSSVCFLCISRAEVKPLTKERPPHRVLSLYMFTSVLLQSALHLAAMLYICDLAARHEPLSTEKIDLEAKFSPSLMNTAVYLLSLSQQVSTFAVNFIGRPWRESLFENKYMSYGLAGAGGVAFASALDLFPELNEWLQILPMEWDFRVRLVTVMAGDLAGCWLIETVAKALFRDGRPGAIITRGSERREARRKVEAAAREVQIQG</sequence>
<feature type="compositionally biased region" description="Polar residues" evidence="11">
    <location>
        <begin position="19"/>
        <end position="30"/>
    </location>
</feature>